<feature type="region of interest" description="Disordered" evidence="2">
    <location>
        <begin position="1"/>
        <end position="75"/>
    </location>
</feature>
<organism evidence="3 4">
    <name type="scientific">Dorcoceras hygrometricum</name>
    <dbReference type="NCBI Taxonomy" id="472368"/>
    <lineage>
        <taxon>Eukaryota</taxon>
        <taxon>Viridiplantae</taxon>
        <taxon>Streptophyta</taxon>
        <taxon>Embryophyta</taxon>
        <taxon>Tracheophyta</taxon>
        <taxon>Spermatophyta</taxon>
        <taxon>Magnoliopsida</taxon>
        <taxon>eudicotyledons</taxon>
        <taxon>Gunneridae</taxon>
        <taxon>Pentapetalae</taxon>
        <taxon>asterids</taxon>
        <taxon>lamiids</taxon>
        <taxon>Lamiales</taxon>
        <taxon>Gesneriaceae</taxon>
        <taxon>Didymocarpoideae</taxon>
        <taxon>Trichosporeae</taxon>
        <taxon>Loxocarpinae</taxon>
        <taxon>Dorcoceras</taxon>
    </lineage>
</organism>
<reference evidence="3 4" key="1">
    <citation type="journal article" date="2015" name="Proc. Natl. Acad. Sci. U.S.A.">
        <title>The resurrection genome of Boea hygrometrica: A blueprint for survival of dehydration.</title>
        <authorList>
            <person name="Xiao L."/>
            <person name="Yang G."/>
            <person name="Zhang L."/>
            <person name="Yang X."/>
            <person name="Zhao S."/>
            <person name="Ji Z."/>
            <person name="Zhou Q."/>
            <person name="Hu M."/>
            <person name="Wang Y."/>
            <person name="Chen M."/>
            <person name="Xu Y."/>
            <person name="Jin H."/>
            <person name="Xiao X."/>
            <person name="Hu G."/>
            <person name="Bao F."/>
            <person name="Hu Y."/>
            <person name="Wan P."/>
            <person name="Li L."/>
            <person name="Deng X."/>
            <person name="Kuang T."/>
            <person name="Xiang C."/>
            <person name="Zhu J.K."/>
            <person name="Oliver M.J."/>
            <person name="He Y."/>
        </authorList>
    </citation>
    <scope>NUCLEOTIDE SEQUENCE [LARGE SCALE GENOMIC DNA]</scope>
    <source>
        <strain evidence="4">cv. XS01</strain>
    </source>
</reference>
<dbReference type="AlphaFoldDB" id="A0A2Z7BQE5"/>
<evidence type="ECO:0000313" key="3">
    <source>
        <dbReference type="EMBL" id="KZV36821.1"/>
    </source>
</evidence>
<dbReference type="EMBL" id="KV003208">
    <property type="protein sequence ID" value="KZV36821.1"/>
    <property type="molecule type" value="Genomic_DNA"/>
</dbReference>
<keyword evidence="1" id="KW-0175">Coiled coil</keyword>
<sequence length="692" mass="75551">MLRAAQGRALGRDMRGSAAPMAAHGSAPPSSMSRYQCAKGQQPSAQQFVRNSGRHARSPRNLVRETSGHRPPINRAAACGAAPISRPPCAASTHGIQLAVGPQPLRLRNHNFGLAHRIMYGHFNTYIPIRSTTIGKSRVAIHPIAMHTSWRSNSDIASVTRATPLLLWESRRPSPLKILSEKTVNTYVATNKTIYARGDADEPVVAKVTIIKKKVVSKKRPAVVSDAPAVKNKRTKSGKSAQKEEALALTTIAQEVVPLQIIAPSSAVPAETESAMENVAEEQRAGIVVDAVDEIIDHIISETEDMETDERESDMVAQSSGTAVVIGETAYDFPTLDFQVFISEADRMIEIGSDTDDEMEKDPEPLRSRKADDLSGATQSEKSRSTEIADIAPTIDRKTSDEESMSIDDLLANIPNDSTLPSSAGVFTKIQPVGTFNWCKILADVSNEEVRDVTVDQTEFYPVTQFDSLIDPPVGTNTPVDQISLPTAPTTDAAESFTALRTSISQIFVNHEKASRRLGDSQSEILFKIDHLEKTFVDALTKQDLAFRSLFKYFRKEAQNQADITSIELKAVRAQNVALMTDLADTQNEVQELKAAFSNDILDFRAQPQENYNTLTTQLSELVDYINRGGNDKKGESSSLGPQPPPDDRDRSCSGGSDGRNRGGRSGSSSKRHYNSGGPHKRDADYWLGGKI</sequence>
<evidence type="ECO:0000256" key="2">
    <source>
        <dbReference type="SAM" id="MobiDB-lite"/>
    </source>
</evidence>
<protein>
    <submittedName>
        <fullName evidence="3">ABC transporter G family member 24-like</fullName>
    </submittedName>
</protein>
<feature type="compositionally biased region" description="Polar residues" evidence="2">
    <location>
        <begin position="28"/>
        <end position="50"/>
    </location>
</feature>
<feature type="coiled-coil region" evidence="1">
    <location>
        <begin position="555"/>
        <end position="596"/>
    </location>
</feature>
<name>A0A2Z7BQE5_9LAMI</name>
<dbReference type="Proteomes" id="UP000250235">
    <property type="component" value="Unassembled WGS sequence"/>
</dbReference>
<feature type="compositionally biased region" description="Basic and acidic residues" evidence="2">
    <location>
        <begin position="362"/>
        <end position="373"/>
    </location>
</feature>
<gene>
    <name evidence="3" type="ORF">F511_03545</name>
</gene>
<evidence type="ECO:0000313" key="4">
    <source>
        <dbReference type="Proteomes" id="UP000250235"/>
    </source>
</evidence>
<accession>A0A2Z7BQE5</accession>
<keyword evidence="4" id="KW-1185">Reference proteome</keyword>
<proteinExistence type="predicted"/>
<feature type="region of interest" description="Disordered" evidence="2">
    <location>
        <begin position="352"/>
        <end position="385"/>
    </location>
</feature>
<evidence type="ECO:0000256" key="1">
    <source>
        <dbReference type="SAM" id="Coils"/>
    </source>
</evidence>
<feature type="region of interest" description="Disordered" evidence="2">
    <location>
        <begin position="627"/>
        <end position="692"/>
    </location>
</feature>